<dbReference type="SUPFAM" id="SSF52402">
    <property type="entry name" value="Adenine nucleotide alpha hydrolases-like"/>
    <property type="match status" value="1"/>
</dbReference>
<dbReference type="RefSeq" id="WP_073064016.1">
    <property type="nucleotide sequence ID" value="NZ_FQUS01000011.1"/>
</dbReference>
<evidence type="ECO:0000313" key="3">
    <source>
        <dbReference type="Proteomes" id="UP000184041"/>
    </source>
</evidence>
<organism evidence="2 3">
    <name type="scientific">Fodinibius roseus</name>
    <dbReference type="NCBI Taxonomy" id="1194090"/>
    <lineage>
        <taxon>Bacteria</taxon>
        <taxon>Pseudomonadati</taxon>
        <taxon>Balneolota</taxon>
        <taxon>Balneolia</taxon>
        <taxon>Balneolales</taxon>
        <taxon>Balneolaceae</taxon>
        <taxon>Fodinibius</taxon>
    </lineage>
</organism>
<dbReference type="Pfam" id="PF01902">
    <property type="entry name" value="Diphthami_syn_2"/>
    <property type="match status" value="1"/>
</dbReference>
<evidence type="ECO:0000313" key="2">
    <source>
        <dbReference type="EMBL" id="SHF64195.1"/>
    </source>
</evidence>
<dbReference type="InterPro" id="IPR014729">
    <property type="entry name" value="Rossmann-like_a/b/a_fold"/>
</dbReference>
<dbReference type="Proteomes" id="UP000184041">
    <property type="component" value="Unassembled WGS sequence"/>
</dbReference>
<evidence type="ECO:0000259" key="1">
    <source>
        <dbReference type="Pfam" id="PF01902"/>
    </source>
</evidence>
<reference evidence="2 3" key="1">
    <citation type="submission" date="2016-11" db="EMBL/GenBank/DDBJ databases">
        <authorList>
            <person name="Jaros S."/>
            <person name="Januszkiewicz K."/>
            <person name="Wedrychowicz H."/>
        </authorList>
    </citation>
    <scope>NUCLEOTIDE SEQUENCE [LARGE SCALE GENOMIC DNA]</scope>
    <source>
        <strain evidence="2 3">DSM 21986</strain>
    </source>
</reference>
<name>A0A1M5DB98_9BACT</name>
<sequence length="199" mass="23457">MDILFWSGGKDAYLALRFYRQEHPGRELRLLTTYEEETDMVPHQLIPISHIRRQAASLEVELIRVPLPSACPNEKYLEEVERALKTQSVPVESLIFGDWHLRDIRRWREEVFGEMGYNCLFPIWEKNIHELLPVLQLNPVDVTISAVREQYQSFIRVGEPFDQSFVVQLQHLPEEIDPMGEQGEFHTKVTFRELNEENP</sequence>
<dbReference type="EMBL" id="FQUS01000011">
    <property type="protein sequence ID" value="SHF64195.1"/>
    <property type="molecule type" value="Genomic_DNA"/>
</dbReference>
<protein>
    <submittedName>
        <fullName evidence="2">Diphthamide synthase (EF-2-diphthine--ammonia ligase)</fullName>
    </submittedName>
</protein>
<dbReference type="Gene3D" id="3.40.50.620">
    <property type="entry name" value="HUPs"/>
    <property type="match status" value="1"/>
</dbReference>
<proteinExistence type="predicted"/>
<keyword evidence="3" id="KW-1185">Reference proteome</keyword>
<dbReference type="InterPro" id="IPR002761">
    <property type="entry name" value="Diphthami_syn_dom"/>
</dbReference>
<gene>
    <name evidence="2" type="ORF">SAMN05443144_11158</name>
</gene>
<keyword evidence="2" id="KW-0436">Ligase</keyword>
<dbReference type="STRING" id="1194090.SAMN05443144_11158"/>
<feature type="domain" description="Diphthamide synthase" evidence="1">
    <location>
        <begin position="3"/>
        <end position="189"/>
    </location>
</feature>
<dbReference type="OrthoDB" id="3572539at2"/>
<dbReference type="AlphaFoldDB" id="A0A1M5DB98"/>
<accession>A0A1M5DB98</accession>
<dbReference type="GO" id="GO:0016874">
    <property type="term" value="F:ligase activity"/>
    <property type="evidence" value="ECO:0007669"/>
    <property type="project" value="UniProtKB-KW"/>
</dbReference>